<comment type="similarity">
    <text evidence="1 2">Belongs to the UPF0102 family.</text>
</comment>
<dbReference type="Gene3D" id="3.40.1350.10">
    <property type="match status" value="1"/>
</dbReference>
<evidence type="ECO:0000313" key="3">
    <source>
        <dbReference type="EMBL" id="GGX81688.1"/>
    </source>
</evidence>
<protein>
    <recommendedName>
        <fullName evidence="2">UPF0102 protein GCM10007160_06270</fullName>
    </recommendedName>
</protein>
<dbReference type="PANTHER" id="PTHR34039">
    <property type="entry name" value="UPF0102 PROTEIN YRAN"/>
    <property type="match status" value="1"/>
</dbReference>
<proteinExistence type="inferred from homology"/>
<keyword evidence="4" id="KW-1185">Reference proteome</keyword>
<evidence type="ECO:0000313" key="4">
    <source>
        <dbReference type="Proteomes" id="UP000653056"/>
    </source>
</evidence>
<dbReference type="InterPro" id="IPR011335">
    <property type="entry name" value="Restrct_endonuc-II-like"/>
</dbReference>
<sequence length="122" mass="13503">MAKPTDARARGAAVERAAAAWLAARGLTLIAHNQHAKGGELDLVMRDGETLVFVEVKHRTDTRHGHPLEMVTASKQRRLVKAARFYLHRNGLSCPCRFDVIAATGHAPDLDFEWVQAAFEAY</sequence>
<dbReference type="NCBIfam" id="TIGR00252">
    <property type="entry name" value="YraN family protein"/>
    <property type="match status" value="1"/>
</dbReference>
<accession>A0ABQ2YFY0</accession>
<dbReference type="RefSeq" id="WP_189466126.1">
    <property type="nucleotide sequence ID" value="NZ_BMXS01000002.1"/>
</dbReference>
<gene>
    <name evidence="3" type="ORF">GCM10007160_06270</name>
</gene>
<reference evidence="4" key="1">
    <citation type="journal article" date="2019" name="Int. J. Syst. Evol. Microbiol.">
        <title>The Global Catalogue of Microorganisms (GCM) 10K type strain sequencing project: providing services to taxonomists for standard genome sequencing and annotation.</title>
        <authorList>
            <consortium name="The Broad Institute Genomics Platform"/>
            <consortium name="The Broad Institute Genome Sequencing Center for Infectious Disease"/>
            <person name="Wu L."/>
            <person name="Ma J."/>
        </authorList>
    </citation>
    <scope>NUCLEOTIDE SEQUENCE [LARGE SCALE GENOMIC DNA]</scope>
    <source>
        <strain evidence="4">KCTC 22228</strain>
    </source>
</reference>
<dbReference type="InterPro" id="IPR003509">
    <property type="entry name" value="UPF0102_YraN-like"/>
</dbReference>
<dbReference type="CDD" id="cd20736">
    <property type="entry name" value="PoNe_Nuclease"/>
    <property type="match status" value="1"/>
</dbReference>
<dbReference type="Pfam" id="PF02021">
    <property type="entry name" value="UPF0102"/>
    <property type="match status" value="1"/>
</dbReference>
<dbReference type="NCBIfam" id="NF009150">
    <property type="entry name" value="PRK12497.1-3"/>
    <property type="match status" value="1"/>
</dbReference>
<dbReference type="InterPro" id="IPR011856">
    <property type="entry name" value="tRNA_endonuc-like_dom_sf"/>
</dbReference>
<dbReference type="PANTHER" id="PTHR34039:SF1">
    <property type="entry name" value="UPF0102 PROTEIN YRAN"/>
    <property type="match status" value="1"/>
</dbReference>
<comment type="caution">
    <text evidence="3">The sequence shown here is derived from an EMBL/GenBank/DDBJ whole genome shotgun (WGS) entry which is preliminary data.</text>
</comment>
<evidence type="ECO:0000256" key="1">
    <source>
        <dbReference type="ARBA" id="ARBA00006738"/>
    </source>
</evidence>
<organism evidence="3 4">
    <name type="scientific">Litchfieldella qijiaojingensis</name>
    <dbReference type="NCBI Taxonomy" id="980347"/>
    <lineage>
        <taxon>Bacteria</taxon>
        <taxon>Pseudomonadati</taxon>
        <taxon>Pseudomonadota</taxon>
        <taxon>Gammaproteobacteria</taxon>
        <taxon>Oceanospirillales</taxon>
        <taxon>Halomonadaceae</taxon>
        <taxon>Litchfieldella</taxon>
    </lineage>
</organism>
<dbReference type="HAMAP" id="MF_00048">
    <property type="entry name" value="UPF0102"/>
    <property type="match status" value="1"/>
</dbReference>
<dbReference type="Proteomes" id="UP000653056">
    <property type="component" value="Unassembled WGS sequence"/>
</dbReference>
<dbReference type="EMBL" id="BMXS01000002">
    <property type="protein sequence ID" value="GGX81688.1"/>
    <property type="molecule type" value="Genomic_DNA"/>
</dbReference>
<name>A0ABQ2YFY0_9GAMM</name>
<dbReference type="SUPFAM" id="SSF52980">
    <property type="entry name" value="Restriction endonuclease-like"/>
    <property type="match status" value="1"/>
</dbReference>
<evidence type="ECO:0000256" key="2">
    <source>
        <dbReference type="HAMAP-Rule" id="MF_00048"/>
    </source>
</evidence>